<reference evidence="2 3" key="1">
    <citation type="journal article" date="2020" name="Mol. Plant">
        <title>The Chromosome-Based Rubber Tree Genome Provides New Insights into Spurge Genome Evolution and Rubber Biosynthesis.</title>
        <authorList>
            <person name="Liu J."/>
            <person name="Shi C."/>
            <person name="Shi C.C."/>
            <person name="Li W."/>
            <person name="Zhang Q.J."/>
            <person name="Zhang Y."/>
            <person name="Li K."/>
            <person name="Lu H.F."/>
            <person name="Shi C."/>
            <person name="Zhu S.T."/>
            <person name="Xiao Z.Y."/>
            <person name="Nan H."/>
            <person name="Yue Y."/>
            <person name="Zhu X.G."/>
            <person name="Wu Y."/>
            <person name="Hong X.N."/>
            <person name="Fan G.Y."/>
            <person name="Tong Y."/>
            <person name="Zhang D."/>
            <person name="Mao C.L."/>
            <person name="Liu Y.L."/>
            <person name="Hao S.J."/>
            <person name="Liu W.Q."/>
            <person name="Lv M.Q."/>
            <person name="Zhang H.B."/>
            <person name="Liu Y."/>
            <person name="Hu-Tang G.R."/>
            <person name="Wang J.P."/>
            <person name="Wang J.H."/>
            <person name="Sun Y.H."/>
            <person name="Ni S.B."/>
            <person name="Chen W.B."/>
            <person name="Zhang X.C."/>
            <person name="Jiao Y.N."/>
            <person name="Eichler E.E."/>
            <person name="Li G.H."/>
            <person name="Liu X."/>
            <person name="Gao L.Z."/>
        </authorList>
    </citation>
    <scope>NUCLEOTIDE SEQUENCE [LARGE SCALE GENOMIC DNA]</scope>
    <source>
        <strain evidence="3">cv. GT1</strain>
        <tissue evidence="2">Leaf</tissue>
    </source>
</reference>
<name>A0A6A6NCQ6_HEVBR</name>
<keyword evidence="1" id="KW-0040">ANK repeat</keyword>
<dbReference type="Pfam" id="PF12796">
    <property type="entry name" value="Ank_2"/>
    <property type="match status" value="1"/>
</dbReference>
<comment type="caution">
    <text evidence="2">The sequence shown here is derived from an EMBL/GenBank/DDBJ whole genome shotgun (WGS) entry which is preliminary data.</text>
</comment>
<dbReference type="EMBL" id="JAAGAX010000002">
    <property type="protein sequence ID" value="KAF2322308.1"/>
    <property type="molecule type" value="Genomic_DNA"/>
</dbReference>
<sequence length="276" mass="30667">MATSSGNEEIAQLIAYRFPSLISKRNIKGDIALHIAARGGMLNTIQTLVCCGKDFLGTDTTSASSSFTSENDLAKSTGDDRLLRIKNVHGNTTLHEAVMNRHHGVALNSRFLQMKKCDLLEEMAKENPELVQLKDENGRTVLHWAADRGNVYEVRFLPSKFSGGLFEMDNKGSFPIHIASERGRVEVTKELLGQWPHQTDLLNIEGQNILHFAAERGKDNVVLARGALSSAGALPNFDLNFNQQKGKITKRRYSLEVERINYFASTVLLLETIVAQ</sequence>
<dbReference type="SMART" id="SM00248">
    <property type="entry name" value="ANK"/>
    <property type="match status" value="5"/>
</dbReference>
<accession>A0A6A6NCQ6</accession>
<dbReference type="InterPro" id="IPR002110">
    <property type="entry name" value="Ankyrin_rpt"/>
</dbReference>
<proteinExistence type="predicted"/>
<dbReference type="SUPFAM" id="SSF48403">
    <property type="entry name" value="Ankyrin repeat"/>
    <property type="match status" value="1"/>
</dbReference>
<feature type="repeat" description="ANK" evidence="1">
    <location>
        <begin position="28"/>
        <end position="60"/>
    </location>
</feature>
<evidence type="ECO:0000313" key="2">
    <source>
        <dbReference type="EMBL" id="KAF2322308.1"/>
    </source>
</evidence>
<dbReference type="Gene3D" id="1.25.40.20">
    <property type="entry name" value="Ankyrin repeat-containing domain"/>
    <property type="match status" value="2"/>
</dbReference>
<dbReference type="Proteomes" id="UP000467840">
    <property type="component" value="Chromosome 11"/>
</dbReference>
<keyword evidence="3" id="KW-1185">Reference proteome</keyword>
<dbReference type="PROSITE" id="PS50088">
    <property type="entry name" value="ANK_REPEAT"/>
    <property type="match status" value="1"/>
</dbReference>
<evidence type="ECO:0000313" key="3">
    <source>
        <dbReference type="Proteomes" id="UP000467840"/>
    </source>
</evidence>
<dbReference type="InterPro" id="IPR036770">
    <property type="entry name" value="Ankyrin_rpt-contain_sf"/>
</dbReference>
<dbReference type="PANTHER" id="PTHR24121:SF22">
    <property type="entry name" value="PROTEIN ACCELERATED CELL DEATH 6-LIKE"/>
    <property type="match status" value="1"/>
</dbReference>
<dbReference type="PANTHER" id="PTHR24121">
    <property type="entry name" value="NO MECHANORECEPTOR POTENTIAL C, ISOFORM D-RELATED"/>
    <property type="match status" value="1"/>
</dbReference>
<evidence type="ECO:0000256" key="1">
    <source>
        <dbReference type="PROSITE-ProRule" id="PRU00023"/>
    </source>
</evidence>
<gene>
    <name evidence="2" type="ORF">GH714_010875</name>
</gene>
<dbReference type="AlphaFoldDB" id="A0A6A6NCQ6"/>
<protein>
    <submittedName>
        <fullName evidence="2">Uncharacterized protein</fullName>
    </submittedName>
</protein>
<organism evidence="2 3">
    <name type="scientific">Hevea brasiliensis</name>
    <name type="common">Para rubber tree</name>
    <name type="synonym">Siphonia brasiliensis</name>
    <dbReference type="NCBI Taxonomy" id="3981"/>
    <lineage>
        <taxon>Eukaryota</taxon>
        <taxon>Viridiplantae</taxon>
        <taxon>Streptophyta</taxon>
        <taxon>Embryophyta</taxon>
        <taxon>Tracheophyta</taxon>
        <taxon>Spermatophyta</taxon>
        <taxon>Magnoliopsida</taxon>
        <taxon>eudicotyledons</taxon>
        <taxon>Gunneridae</taxon>
        <taxon>Pentapetalae</taxon>
        <taxon>rosids</taxon>
        <taxon>fabids</taxon>
        <taxon>Malpighiales</taxon>
        <taxon>Euphorbiaceae</taxon>
        <taxon>Crotonoideae</taxon>
        <taxon>Micrandreae</taxon>
        <taxon>Hevea</taxon>
    </lineage>
</organism>